<dbReference type="Pfam" id="PF01627">
    <property type="entry name" value="Hpt"/>
    <property type="match status" value="1"/>
</dbReference>
<name>A0A9Q2NIT3_9RHOB</name>
<protein>
    <submittedName>
        <fullName evidence="3">Hpt domain-containing protein</fullName>
    </submittedName>
</protein>
<feature type="domain" description="HPt" evidence="2">
    <location>
        <begin position="21"/>
        <end position="85"/>
    </location>
</feature>
<dbReference type="Proteomes" id="UP000809337">
    <property type="component" value="Unassembled WGS sequence"/>
</dbReference>
<dbReference type="EMBL" id="JAFBWN010000001">
    <property type="protein sequence ID" value="MBM2353090.1"/>
    <property type="molecule type" value="Genomic_DNA"/>
</dbReference>
<proteinExistence type="predicted"/>
<dbReference type="AlphaFoldDB" id="A0A9Q2NIT3"/>
<evidence type="ECO:0000259" key="2">
    <source>
        <dbReference type="Pfam" id="PF01627"/>
    </source>
</evidence>
<evidence type="ECO:0000256" key="1">
    <source>
        <dbReference type="ARBA" id="ARBA00023012"/>
    </source>
</evidence>
<keyword evidence="1" id="KW-0902">Two-component regulatory system</keyword>
<accession>A0A9Q2NIT3</accession>
<dbReference type="InterPro" id="IPR036641">
    <property type="entry name" value="HPT_dom_sf"/>
</dbReference>
<organism evidence="3 4">
    <name type="scientific">Pseudosulfitobacter pseudonitzschiae</name>
    <dbReference type="NCBI Taxonomy" id="1402135"/>
    <lineage>
        <taxon>Bacteria</taxon>
        <taxon>Pseudomonadati</taxon>
        <taxon>Pseudomonadota</taxon>
        <taxon>Alphaproteobacteria</taxon>
        <taxon>Rhodobacterales</taxon>
        <taxon>Roseobacteraceae</taxon>
        <taxon>Pseudosulfitobacter</taxon>
    </lineage>
</organism>
<sequence>MIDWAQVTALRDQVGADDMDEVIDLFIEEVEAVTNRLRTSAQAETLEHDLHFLKSCALNLGFADFSQLCQRGEAMARQGHADQVDITLMLHSYEVSKQRFLSEKDWRLRPACKNP</sequence>
<comment type="caution">
    <text evidence="3">The sequence shown here is derived from an EMBL/GenBank/DDBJ whole genome shotgun (WGS) entry which is preliminary data.</text>
</comment>
<evidence type="ECO:0000313" key="4">
    <source>
        <dbReference type="Proteomes" id="UP000809337"/>
    </source>
</evidence>
<dbReference type="SUPFAM" id="SSF47226">
    <property type="entry name" value="Histidine-containing phosphotransfer domain, HPT domain"/>
    <property type="match status" value="1"/>
</dbReference>
<dbReference type="GO" id="GO:0000160">
    <property type="term" value="P:phosphorelay signal transduction system"/>
    <property type="evidence" value="ECO:0007669"/>
    <property type="project" value="UniProtKB-KW"/>
</dbReference>
<dbReference type="InterPro" id="IPR008207">
    <property type="entry name" value="Sig_transdc_His_kin_Hpt_dom"/>
</dbReference>
<evidence type="ECO:0000313" key="3">
    <source>
        <dbReference type="EMBL" id="MBM2353090.1"/>
    </source>
</evidence>
<gene>
    <name evidence="3" type="ORF">JQX14_00965</name>
</gene>
<dbReference type="Gene3D" id="1.20.120.160">
    <property type="entry name" value="HPT domain"/>
    <property type="match status" value="1"/>
</dbReference>
<reference evidence="3" key="1">
    <citation type="submission" date="2021-01" db="EMBL/GenBank/DDBJ databases">
        <title>Diatom-associated Roseobacters Show Island Model of Population Structure.</title>
        <authorList>
            <person name="Qu L."/>
            <person name="Feng X."/>
            <person name="Chen Y."/>
            <person name="Li L."/>
            <person name="Wang X."/>
            <person name="Hu Z."/>
            <person name="Wang H."/>
            <person name="Luo H."/>
        </authorList>
    </citation>
    <scope>NUCLEOTIDE SEQUENCE</scope>
    <source>
        <strain evidence="3">SM26-45</strain>
    </source>
</reference>
<dbReference type="GO" id="GO:0004672">
    <property type="term" value="F:protein kinase activity"/>
    <property type="evidence" value="ECO:0007669"/>
    <property type="project" value="UniProtKB-ARBA"/>
</dbReference>